<dbReference type="AlphaFoldDB" id="A0A4U2Z7C9"/>
<dbReference type="RefSeq" id="WP_137013968.1">
    <property type="nucleotide sequence ID" value="NZ_SZPX01000005.1"/>
</dbReference>
<reference evidence="2 3" key="1">
    <citation type="submission" date="2019-04" db="EMBL/GenBank/DDBJ databases">
        <title>Sulfurimonas crateris sp. nov. a facultative anaerobic sulfur-oxidizing chemolithautotrophic bacterium isolated from a terrestrial mud vulcano.</title>
        <authorList>
            <person name="Ratnikova N.M."/>
            <person name="Slobodkin A.I."/>
            <person name="Merkel A.Y."/>
            <person name="Novikov A."/>
            <person name="Bonch-Osmolovskaya E.A."/>
            <person name="Slobodkina G.B."/>
        </authorList>
    </citation>
    <scope>NUCLEOTIDE SEQUENCE [LARGE SCALE GENOMIC DNA]</scope>
    <source>
        <strain evidence="2 3">SN118</strain>
    </source>
</reference>
<proteinExistence type="predicted"/>
<dbReference type="Proteomes" id="UP000309561">
    <property type="component" value="Unassembled WGS sequence"/>
</dbReference>
<protein>
    <recommendedName>
        <fullName evidence="4">TolC family protein</fullName>
    </recommendedName>
</protein>
<evidence type="ECO:0000313" key="2">
    <source>
        <dbReference type="EMBL" id="TKI69390.1"/>
    </source>
</evidence>
<evidence type="ECO:0000256" key="1">
    <source>
        <dbReference type="SAM" id="Coils"/>
    </source>
</evidence>
<dbReference type="SUPFAM" id="SSF56954">
    <property type="entry name" value="Outer membrane efflux proteins (OEP)"/>
    <property type="match status" value="1"/>
</dbReference>
<gene>
    <name evidence="2" type="ORF">FCU45_07695</name>
</gene>
<keyword evidence="1" id="KW-0175">Coiled coil</keyword>
<evidence type="ECO:0000313" key="3">
    <source>
        <dbReference type="Proteomes" id="UP000309561"/>
    </source>
</evidence>
<accession>A0A4U2Z7C9</accession>
<name>A0A4U2Z7C9_9BACT</name>
<dbReference type="Gene3D" id="1.20.1600.10">
    <property type="entry name" value="Outer membrane efflux proteins (OEP)"/>
    <property type="match status" value="1"/>
</dbReference>
<comment type="caution">
    <text evidence="2">The sequence shown here is derived from an EMBL/GenBank/DDBJ whole genome shotgun (WGS) entry which is preliminary data.</text>
</comment>
<dbReference type="OrthoDB" id="5332769at2"/>
<feature type="coiled-coil region" evidence="1">
    <location>
        <begin position="175"/>
        <end position="202"/>
    </location>
</feature>
<sequence length="391" mass="45842">MKMLTLFMIPFVCFSAEFREVFEKAALSSPLLRAKHEKILASHEAIKGEAVYKNPVISIGANDLLLNENFLKRDIEPMQTNFIGITQEFETFGKLDLKEAILRTGTLVLEYELEDLKLDLYKKTALIVEKITTFSNLLELLERKKVNLEILTDYYEKSISVESGFRKSVELQKKIFAIEDKILELQESVQRAKNEFKYLTNQEFIPMQRAQIGEEFIEEEIKKAPKYKIFELRSRQLEIAAKLEERKKYSNINLSLSYNHRQNFDDYLSVATSFALPIYGSEDAKAKKTRYLKQESIQNAQNYLQNATMIFQNNHKKADYFSKRVENLDVILEKYRALSSYEKSNIRNSVTLERSIEDENLLFDLEIERLKYKLEIKAAKLELFYITKESI</sequence>
<evidence type="ECO:0008006" key="4">
    <source>
        <dbReference type="Google" id="ProtNLM"/>
    </source>
</evidence>
<keyword evidence="3" id="KW-1185">Reference proteome</keyword>
<dbReference type="GO" id="GO:0015562">
    <property type="term" value="F:efflux transmembrane transporter activity"/>
    <property type="evidence" value="ECO:0007669"/>
    <property type="project" value="InterPro"/>
</dbReference>
<organism evidence="2 3">
    <name type="scientific">Sulfurimonas crateris</name>
    <dbReference type="NCBI Taxonomy" id="2574727"/>
    <lineage>
        <taxon>Bacteria</taxon>
        <taxon>Pseudomonadati</taxon>
        <taxon>Campylobacterota</taxon>
        <taxon>Epsilonproteobacteria</taxon>
        <taxon>Campylobacterales</taxon>
        <taxon>Sulfurimonadaceae</taxon>
        <taxon>Sulfurimonas</taxon>
    </lineage>
</organism>
<dbReference type="EMBL" id="SZPX01000005">
    <property type="protein sequence ID" value="TKI69390.1"/>
    <property type="molecule type" value="Genomic_DNA"/>
</dbReference>